<dbReference type="InterPro" id="IPR009000">
    <property type="entry name" value="Transl_B-barrel_sf"/>
</dbReference>
<dbReference type="InterPro" id="IPR044145">
    <property type="entry name" value="IF2_II"/>
</dbReference>
<dbReference type="Proteomes" id="UP000230324">
    <property type="component" value="Unassembled WGS sequence"/>
</dbReference>
<dbReference type="Pfam" id="PF00009">
    <property type="entry name" value="GTP_EFTU"/>
    <property type="match status" value="1"/>
</dbReference>
<dbReference type="Gene3D" id="2.40.30.10">
    <property type="entry name" value="Translation factors"/>
    <property type="match status" value="1"/>
</dbReference>
<dbReference type="PANTHER" id="PTHR43381:SF5">
    <property type="entry name" value="TR-TYPE G DOMAIN-CONTAINING PROTEIN"/>
    <property type="match status" value="1"/>
</dbReference>
<evidence type="ECO:0000256" key="4">
    <source>
        <dbReference type="ARBA" id="ARBA00022917"/>
    </source>
</evidence>
<feature type="domain" description="Tr-type G" evidence="6">
    <location>
        <begin position="9"/>
        <end position="178"/>
    </location>
</feature>
<dbReference type="GO" id="GO:0005525">
    <property type="term" value="F:GTP binding"/>
    <property type="evidence" value="ECO:0007669"/>
    <property type="project" value="UniProtKB-KW"/>
</dbReference>
<dbReference type="InterPro" id="IPR005225">
    <property type="entry name" value="Small_GTP-bd"/>
</dbReference>
<comment type="similarity">
    <text evidence="1">Belongs to the TRAFAC class translation factor GTPase superfamily. Classic translation factor GTPase family. IF-2 subfamily.</text>
</comment>
<keyword evidence="3" id="KW-0547">Nucleotide-binding</keyword>
<dbReference type="GO" id="GO:0003924">
    <property type="term" value="F:GTPase activity"/>
    <property type="evidence" value="ECO:0007669"/>
    <property type="project" value="InterPro"/>
</dbReference>
<dbReference type="InterPro" id="IPR027417">
    <property type="entry name" value="P-loop_NTPase"/>
</dbReference>
<dbReference type="CDD" id="cd03702">
    <property type="entry name" value="IF2_mtIF2_II"/>
    <property type="match status" value="1"/>
</dbReference>
<reference evidence="8" key="1">
    <citation type="submission" date="2017-09" db="EMBL/GenBank/DDBJ databases">
        <title>Depth-based differentiation of microbial function through sediment-hosted aquifers and enrichment of novel symbionts in the deep terrestrial subsurface.</title>
        <authorList>
            <person name="Probst A.J."/>
            <person name="Ladd B."/>
            <person name="Jarett J.K."/>
            <person name="Geller-Mcgrath D.E."/>
            <person name="Sieber C.M.K."/>
            <person name="Emerson J.B."/>
            <person name="Anantharaman K."/>
            <person name="Thomas B.C."/>
            <person name="Malmstrom R."/>
            <person name="Stieglmeier M."/>
            <person name="Klingl A."/>
            <person name="Woyke T."/>
            <person name="Ryan C.M."/>
            <person name="Banfield J.F."/>
        </authorList>
    </citation>
    <scope>NUCLEOTIDE SEQUENCE [LARGE SCALE GENOMIC DNA]</scope>
</reference>
<evidence type="ECO:0000256" key="2">
    <source>
        <dbReference type="ARBA" id="ARBA00022540"/>
    </source>
</evidence>
<dbReference type="PRINTS" id="PR00449">
    <property type="entry name" value="RASTRNSFRMNG"/>
</dbReference>
<dbReference type="PROSITE" id="PS51722">
    <property type="entry name" value="G_TR_2"/>
    <property type="match status" value="1"/>
</dbReference>
<evidence type="ECO:0000313" key="7">
    <source>
        <dbReference type="EMBL" id="PIV12659.1"/>
    </source>
</evidence>
<sequence>MKEQKKLITRPPVVVVLGHVDHGKSSLLCAIKDFKILERESGGITQHIGAYEIEHQGKKITFIDTPGHEAFSQMRSRGAKVADIAILVVDTAEGVKEQTKEAISHAKLAGVPIIVALNKIDKPQADPAKIKRELSQNKILVEELGGKIPSVETSAITKKGIPELLEIILLVADMEELKANFEKPAEGVVIEAYLDSQRGPTATLLIRDGILKKGDILATPSTLGKAKILEDFQGKPVEETFPSQPVIILGFEKVPQVSETFKVFPDIKEAEKYLTPKEERKEEREVLVVEPGQKILNLILKGDCFGSLEAIEGV</sequence>
<evidence type="ECO:0000256" key="5">
    <source>
        <dbReference type="ARBA" id="ARBA00023134"/>
    </source>
</evidence>
<keyword evidence="2 7" id="KW-0396">Initiation factor</keyword>
<organism evidence="7 8">
    <name type="scientific">Candidatus Nealsonbacteria bacterium CG03_land_8_20_14_0_80_36_12</name>
    <dbReference type="NCBI Taxonomy" id="1974701"/>
    <lineage>
        <taxon>Bacteria</taxon>
        <taxon>Candidatus Nealsoniibacteriota</taxon>
    </lineage>
</organism>
<dbReference type="CDD" id="cd01887">
    <property type="entry name" value="IF2_eIF5B"/>
    <property type="match status" value="1"/>
</dbReference>
<dbReference type="NCBIfam" id="TIGR00231">
    <property type="entry name" value="small_GTP"/>
    <property type="match status" value="1"/>
</dbReference>
<dbReference type="InterPro" id="IPR000795">
    <property type="entry name" value="T_Tr_GTP-bd_dom"/>
</dbReference>
<dbReference type="PANTHER" id="PTHR43381">
    <property type="entry name" value="TRANSLATION INITIATION FACTOR IF-2-RELATED"/>
    <property type="match status" value="1"/>
</dbReference>
<dbReference type="InterPro" id="IPR015760">
    <property type="entry name" value="TIF_IF2"/>
</dbReference>
<dbReference type="GO" id="GO:0005737">
    <property type="term" value="C:cytoplasm"/>
    <property type="evidence" value="ECO:0007669"/>
    <property type="project" value="TreeGrafter"/>
</dbReference>
<name>A0A2M7BYA1_9BACT</name>
<dbReference type="SUPFAM" id="SSF50447">
    <property type="entry name" value="Translation proteins"/>
    <property type="match status" value="1"/>
</dbReference>
<evidence type="ECO:0000256" key="3">
    <source>
        <dbReference type="ARBA" id="ARBA00022741"/>
    </source>
</evidence>
<dbReference type="AlphaFoldDB" id="A0A2M7BYA1"/>
<evidence type="ECO:0000259" key="6">
    <source>
        <dbReference type="PROSITE" id="PS51722"/>
    </source>
</evidence>
<dbReference type="Pfam" id="PF22042">
    <property type="entry name" value="EF-G_D2"/>
    <property type="match status" value="1"/>
</dbReference>
<keyword evidence="5" id="KW-0342">GTP-binding</keyword>
<keyword evidence="4" id="KW-0648">Protein biosynthesis</keyword>
<evidence type="ECO:0000256" key="1">
    <source>
        <dbReference type="ARBA" id="ARBA00007733"/>
    </source>
</evidence>
<dbReference type="EMBL" id="PEUV01000030">
    <property type="protein sequence ID" value="PIV12659.1"/>
    <property type="molecule type" value="Genomic_DNA"/>
</dbReference>
<dbReference type="InterPro" id="IPR053905">
    <property type="entry name" value="EF-G-like_DII"/>
</dbReference>
<accession>A0A2M7BYA1</accession>
<proteinExistence type="inferred from homology"/>
<dbReference type="FunFam" id="3.40.50.300:FF:000019">
    <property type="entry name" value="Translation initiation factor IF-2"/>
    <property type="match status" value="1"/>
</dbReference>
<gene>
    <name evidence="7" type="ORF">COS47_01525</name>
</gene>
<dbReference type="GO" id="GO:0003743">
    <property type="term" value="F:translation initiation factor activity"/>
    <property type="evidence" value="ECO:0007669"/>
    <property type="project" value="UniProtKB-KW"/>
</dbReference>
<dbReference type="SUPFAM" id="SSF52540">
    <property type="entry name" value="P-loop containing nucleoside triphosphate hydrolases"/>
    <property type="match status" value="1"/>
</dbReference>
<feature type="non-terminal residue" evidence="7">
    <location>
        <position position="314"/>
    </location>
</feature>
<dbReference type="Gene3D" id="3.40.50.300">
    <property type="entry name" value="P-loop containing nucleotide triphosphate hydrolases"/>
    <property type="match status" value="1"/>
</dbReference>
<evidence type="ECO:0000313" key="8">
    <source>
        <dbReference type="Proteomes" id="UP000230324"/>
    </source>
</evidence>
<protein>
    <submittedName>
        <fullName evidence="7">Translation initiation factor IF-2</fullName>
    </submittedName>
</protein>
<comment type="caution">
    <text evidence="7">The sequence shown here is derived from an EMBL/GenBank/DDBJ whole genome shotgun (WGS) entry which is preliminary data.</text>
</comment>